<dbReference type="RefSeq" id="WP_155097506.1">
    <property type="nucleotide sequence ID" value="NZ_WMIE01000030.1"/>
</dbReference>
<dbReference type="PIRSF" id="PIRSF039008">
    <property type="entry name" value="YjbJ"/>
    <property type="match status" value="1"/>
</dbReference>
<gene>
    <name evidence="3" type="ORF">GL286_20880</name>
</gene>
<organism evidence="3 4">
    <name type="scientific">Paracoccus aestuariivivens</name>
    <dbReference type="NCBI Taxonomy" id="1820333"/>
    <lineage>
        <taxon>Bacteria</taxon>
        <taxon>Pseudomonadati</taxon>
        <taxon>Pseudomonadota</taxon>
        <taxon>Alphaproteobacteria</taxon>
        <taxon>Rhodobacterales</taxon>
        <taxon>Paracoccaceae</taxon>
        <taxon>Paracoccus</taxon>
    </lineage>
</organism>
<dbReference type="Proteomes" id="UP000478183">
    <property type="component" value="Unassembled WGS sequence"/>
</dbReference>
<dbReference type="InterPro" id="IPR008462">
    <property type="entry name" value="CsbD"/>
</dbReference>
<dbReference type="SUPFAM" id="SSF69047">
    <property type="entry name" value="Hypothetical protein YjbJ"/>
    <property type="match status" value="1"/>
</dbReference>
<dbReference type="InterPro" id="IPR026042">
    <property type="entry name" value="YjbJ"/>
</dbReference>
<dbReference type="InterPro" id="IPR036629">
    <property type="entry name" value="YjbJ_sf"/>
</dbReference>
<dbReference type="OrthoDB" id="9796058at2"/>
<name>A0A6L6JFU8_9RHOB</name>
<dbReference type="EMBL" id="WMIE01000030">
    <property type="protein sequence ID" value="MTH80155.1"/>
    <property type="molecule type" value="Genomic_DNA"/>
</dbReference>
<comment type="similarity">
    <text evidence="1">Belongs to the UPF0337 (CsbD) family.</text>
</comment>
<accession>A0A6L6JFU8</accession>
<protein>
    <submittedName>
        <fullName evidence="3">CsbD family protein</fullName>
    </submittedName>
</protein>
<evidence type="ECO:0000259" key="2">
    <source>
        <dbReference type="Pfam" id="PF05532"/>
    </source>
</evidence>
<comment type="caution">
    <text evidence="3">The sequence shown here is derived from an EMBL/GenBank/DDBJ whole genome shotgun (WGS) entry which is preliminary data.</text>
</comment>
<evidence type="ECO:0000313" key="3">
    <source>
        <dbReference type="EMBL" id="MTH80155.1"/>
    </source>
</evidence>
<reference evidence="3 4" key="1">
    <citation type="submission" date="2019-11" db="EMBL/GenBank/DDBJ databases">
        <authorList>
            <person name="Dong K."/>
        </authorList>
    </citation>
    <scope>NUCLEOTIDE SEQUENCE [LARGE SCALE GENOMIC DNA]</scope>
    <source>
        <strain evidence="3 4">NBRC 111993</strain>
    </source>
</reference>
<dbReference type="AlphaFoldDB" id="A0A6L6JFU8"/>
<evidence type="ECO:0000256" key="1">
    <source>
        <dbReference type="ARBA" id="ARBA00009129"/>
    </source>
</evidence>
<dbReference type="PANTHER" id="PTHR34977:SF1">
    <property type="entry name" value="UPF0337 PROTEIN YJBJ"/>
    <property type="match status" value="1"/>
</dbReference>
<feature type="domain" description="CsbD-like" evidence="2">
    <location>
        <begin position="4"/>
        <end position="55"/>
    </location>
</feature>
<sequence length="66" mass="7798">MNWDIIEGKWDQVKGSIKEQWGNLTDDELTEIAGKKDKLAGKLQEKYGWTKEEAEQHMDDFVRERT</sequence>
<dbReference type="InterPro" id="IPR050423">
    <property type="entry name" value="UPF0337_stress_rsp"/>
</dbReference>
<dbReference type="Pfam" id="PF05532">
    <property type="entry name" value="CsbD"/>
    <property type="match status" value="1"/>
</dbReference>
<keyword evidence="4" id="KW-1185">Reference proteome</keyword>
<dbReference type="PANTHER" id="PTHR34977">
    <property type="entry name" value="UPF0337 PROTEIN YJBJ"/>
    <property type="match status" value="1"/>
</dbReference>
<proteinExistence type="inferred from homology"/>
<evidence type="ECO:0000313" key="4">
    <source>
        <dbReference type="Proteomes" id="UP000478183"/>
    </source>
</evidence>
<dbReference type="Gene3D" id="1.10.1470.10">
    <property type="entry name" value="YjbJ"/>
    <property type="match status" value="1"/>
</dbReference>